<accession>A0A1L9QUB9</accession>
<comment type="caution">
    <text evidence="1">The sequence shown here is derived from an EMBL/GenBank/DDBJ whole genome shotgun (WGS) entry which is preliminary data.</text>
</comment>
<evidence type="ECO:0000313" key="1">
    <source>
        <dbReference type="EMBL" id="OJJ26232.1"/>
    </source>
</evidence>
<protein>
    <submittedName>
        <fullName evidence="1">Uncharacterized protein</fullName>
    </submittedName>
</protein>
<proteinExistence type="predicted"/>
<sequence length="98" mass="11483">MGRYINCKVNDDYKIVWKYGLGTQASEMYRISTELGIGEYHMIRYVENETGENYEYINFNISINNSPGDVLILTRDDIDKIDRQIQLLKKSDKHGDNK</sequence>
<evidence type="ECO:0000313" key="2">
    <source>
        <dbReference type="Proteomes" id="UP000183940"/>
    </source>
</evidence>
<organism evidence="1 2">
    <name type="scientific">Roseofilum reptotaenium AO1-A</name>
    <dbReference type="NCBI Taxonomy" id="1925591"/>
    <lineage>
        <taxon>Bacteria</taxon>
        <taxon>Bacillati</taxon>
        <taxon>Cyanobacteriota</taxon>
        <taxon>Cyanophyceae</taxon>
        <taxon>Desertifilales</taxon>
        <taxon>Desertifilaceae</taxon>
        <taxon>Roseofilum</taxon>
    </lineage>
</organism>
<dbReference type="Proteomes" id="UP000183940">
    <property type="component" value="Unassembled WGS sequence"/>
</dbReference>
<dbReference type="AlphaFoldDB" id="A0A1L9QUB9"/>
<reference evidence="1" key="1">
    <citation type="submission" date="2016-10" db="EMBL/GenBank/DDBJ databases">
        <title>CRISPR-Cas defence system in Roseofilum reptotaenium: evidence of a bacteriophage-cyanobacterium arms race in the coral black band disease.</title>
        <authorList>
            <person name="Buerger P."/>
            <person name="Wood-Charlson E.M."/>
            <person name="Weynberg K.D."/>
            <person name="Willis B."/>
            <person name="Van Oppen M.J."/>
        </authorList>
    </citation>
    <scope>NUCLEOTIDE SEQUENCE [LARGE SCALE GENOMIC DNA]</scope>
    <source>
        <strain evidence="1">AO1-A</strain>
    </source>
</reference>
<dbReference type="EMBL" id="MLAW01000009">
    <property type="protein sequence ID" value="OJJ26232.1"/>
    <property type="molecule type" value="Genomic_DNA"/>
</dbReference>
<name>A0A1L9QUB9_9CYAN</name>
<gene>
    <name evidence="1" type="ORF">BI308_07480</name>
</gene>
<keyword evidence="2" id="KW-1185">Reference proteome</keyword>